<dbReference type="EMBL" id="ML240840">
    <property type="protein sequence ID" value="TKS65536.1"/>
    <property type="molecule type" value="Genomic_DNA"/>
</dbReference>
<gene>
    <name evidence="3" type="ORF">D9C73_028555</name>
</gene>
<dbReference type="Proteomes" id="UP000298787">
    <property type="component" value="Unassembled WGS sequence"/>
</dbReference>
<dbReference type="Pfam" id="PF18758">
    <property type="entry name" value="KDZ"/>
    <property type="match status" value="1"/>
</dbReference>
<keyword evidence="4" id="KW-1185">Reference proteome</keyword>
<evidence type="ECO:0000256" key="1">
    <source>
        <dbReference type="SAM" id="MobiDB-lite"/>
    </source>
</evidence>
<evidence type="ECO:0000313" key="3">
    <source>
        <dbReference type="EMBL" id="TKS65536.1"/>
    </source>
</evidence>
<dbReference type="InterPro" id="IPR040564">
    <property type="entry name" value="CxC3-like"/>
</dbReference>
<dbReference type="PANTHER" id="PTHR33104">
    <property type="entry name" value="SI:DKEY-29D5.2"/>
    <property type="match status" value="1"/>
</dbReference>
<sequence length="534" mass="59729">MNDSEDLDLEEALQGADELLQDMEHGPDVKHLVMSPVSTQEQGSGYWPGTLNFCTLFSTDVFQSFYDIKKAAPGMSLKAFVKMLDDRTAHFGRTGKISADAFSKSFMEWNAVKFEVGKIFKETGFSCPACTPDMLAVSVDGNHKLYRFKSNASTSEQGNFEGAFIVKNEEVADFVNYVHSQTTHRKLAASVPGHIKFLCSDVACKYFPYLAKVAQQCPEMRNLLSMRPFLSVMHAKAHTWKCEIKWGGAFQDGAGSTIGEEVEQVNSFLSRAATTTKYMSKAGRADMLTLLALGWNKRKVAHLGRTLSQRYVKRQSGSSTNQMTGGSIPGSSGLHVEVSLGKTLNPKIAPEGCAIDSNKRRHRIRKVILDEKKRLVAAVDDYNKLGEPSRQILSSDALIETDLWPWQTTSELAADLKTKREVFEKVMAVRRLKEEEMILCREMHRHWTALKARALELGMISSDSSLVGMSEDAKKGLHCLLLKKQTKLKAEMVKVKDYYQRILSHQPLLETDEEEEENSDDAAESDFSTSDEDC</sequence>
<dbReference type="InterPro" id="IPR040521">
    <property type="entry name" value="KDZ"/>
</dbReference>
<accession>A0A4U5TVC0</accession>
<evidence type="ECO:0000313" key="4">
    <source>
        <dbReference type="Proteomes" id="UP000298787"/>
    </source>
</evidence>
<name>A0A4U5TVC0_COLLU</name>
<evidence type="ECO:0000259" key="2">
    <source>
        <dbReference type="Pfam" id="PF18804"/>
    </source>
</evidence>
<dbReference type="Pfam" id="PF18804">
    <property type="entry name" value="CxC3"/>
    <property type="match status" value="1"/>
</dbReference>
<organism evidence="3 4">
    <name type="scientific">Collichthys lucidus</name>
    <name type="common">Big head croaker</name>
    <name type="synonym">Sciaena lucida</name>
    <dbReference type="NCBI Taxonomy" id="240159"/>
    <lineage>
        <taxon>Eukaryota</taxon>
        <taxon>Metazoa</taxon>
        <taxon>Chordata</taxon>
        <taxon>Craniata</taxon>
        <taxon>Vertebrata</taxon>
        <taxon>Euteleostomi</taxon>
        <taxon>Actinopterygii</taxon>
        <taxon>Neopterygii</taxon>
        <taxon>Teleostei</taxon>
        <taxon>Neoteleostei</taxon>
        <taxon>Acanthomorphata</taxon>
        <taxon>Eupercaria</taxon>
        <taxon>Sciaenidae</taxon>
        <taxon>Collichthys</taxon>
    </lineage>
</organism>
<dbReference type="STRING" id="240159.A0A4U5TVC0"/>
<dbReference type="PANTHER" id="PTHR33104:SF2">
    <property type="entry name" value="CXC3 LIKE CYSTEINE CLUSTER DOMAIN-CONTAINING PROTEIN"/>
    <property type="match status" value="1"/>
</dbReference>
<reference evidence="3 4" key="1">
    <citation type="submission" date="2019-01" db="EMBL/GenBank/DDBJ databases">
        <title>Genome Assembly of Collichthys lucidus.</title>
        <authorList>
            <person name="Cai M."/>
            <person name="Xiao S."/>
        </authorList>
    </citation>
    <scope>NUCLEOTIDE SEQUENCE [LARGE SCALE GENOMIC DNA]</scope>
    <source>
        <strain evidence="3">JT15FE1705JMU</strain>
        <tissue evidence="3">Muscle</tissue>
    </source>
</reference>
<feature type="region of interest" description="Disordered" evidence="1">
    <location>
        <begin position="507"/>
        <end position="534"/>
    </location>
</feature>
<protein>
    <recommendedName>
        <fullName evidence="2">CxC3 like cysteine cluster domain-containing protein</fullName>
    </recommendedName>
</protein>
<proteinExistence type="predicted"/>
<feature type="compositionally biased region" description="Acidic residues" evidence="1">
    <location>
        <begin position="510"/>
        <end position="534"/>
    </location>
</feature>
<feature type="domain" description="CxC3 like cysteine cluster" evidence="2">
    <location>
        <begin position="43"/>
        <end position="86"/>
    </location>
</feature>
<dbReference type="AlphaFoldDB" id="A0A4U5TVC0"/>